<dbReference type="Gramene" id="Vigun01g080200.1.v1.2">
    <property type="protein sequence ID" value="Vigun01g080200.1.v1.2.CDS.1"/>
    <property type="gene ID" value="Vigun01g080200.v1.2"/>
</dbReference>
<accession>A0A4D6M6K1</accession>
<dbReference type="PANTHER" id="PTHR33177:SF74">
    <property type="entry name" value="PROTEIN GL2-INTERACTING REPRESSOR 1"/>
    <property type="match status" value="1"/>
</dbReference>
<feature type="domain" description="GIR1-like zinc ribbon" evidence="1">
    <location>
        <begin position="39"/>
        <end position="72"/>
    </location>
</feature>
<evidence type="ECO:0000313" key="2">
    <source>
        <dbReference type="EMBL" id="QCD96942.1"/>
    </source>
</evidence>
<dbReference type="OrthoDB" id="1930194at2759"/>
<evidence type="ECO:0000259" key="1">
    <source>
        <dbReference type="Pfam" id="PF24747"/>
    </source>
</evidence>
<organism evidence="2 3">
    <name type="scientific">Vigna unguiculata</name>
    <name type="common">Cowpea</name>
    <dbReference type="NCBI Taxonomy" id="3917"/>
    <lineage>
        <taxon>Eukaryota</taxon>
        <taxon>Viridiplantae</taxon>
        <taxon>Streptophyta</taxon>
        <taxon>Embryophyta</taxon>
        <taxon>Tracheophyta</taxon>
        <taxon>Spermatophyta</taxon>
        <taxon>Magnoliopsida</taxon>
        <taxon>eudicotyledons</taxon>
        <taxon>Gunneridae</taxon>
        <taxon>Pentapetalae</taxon>
        <taxon>rosids</taxon>
        <taxon>fabids</taxon>
        <taxon>Fabales</taxon>
        <taxon>Fabaceae</taxon>
        <taxon>Papilionoideae</taxon>
        <taxon>50 kb inversion clade</taxon>
        <taxon>NPAAA clade</taxon>
        <taxon>indigoferoid/millettioid clade</taxon>
        <taxon>Phaseoleae</taxon>
        <taxon>Vigna</taxon>
    </lineage>
</organism>
<dbReference type="InterPro" id="IPR056440">
    <property type="entry name" value="Zn-ribbon_GIR1"/>
</dbReference>
<keyword evidence="3" id="KW-1185">Reference proteome</keyword>
<dbReference type="EMBL" id="CP039350">
    <property type="protein sequence ID" value="QCD96942.1"/>
    <property type="molecule type" value="Genomic_DNA"/>
</dbReference>
<sequence>MGDRIIESPPDSPKSCVTVELNQEDNNLGNEINNDDVDSFVVLGCSHCLMYIMVSENDLRCPQCKSVALIHFPIVTTKRE</sequence>
<dbReference type="AlphaFoldDB" id="A0A4D6M6K1"/>
<dbReference type="Proteomes" id="UP000501690">
    <property type="component" value="Linkage Group LG6"/>
</dbReference>
<name>A0A4D6M6K1_VIGUN</name>
<protein>
    <recommendedName>
        <fullName evidence="1">GIR1-like zinc ribbon domain-containing protein</fullName>
    </recommendedName>
</protein>
<dbReference type="PANTHER" id="PTHR33177">
    <property type="entry name" value="PUTATIVE-RELATED"/>
    <property type="match status" value="1"/>
</dbReference>
<dbReference type="InterPro" id="IPR055281">
    <property type="entry name" value="GIR1-2/SIED1"/>
</dbReference>
<proteinExistence type="predicted"/>
<dbReference type="Pfam" id="PF24747">
    <property type="entry name" value="Zn-ribbon_GIR1"/>
    <property type="match status" value="1"/>
</dbReference>
<evidence type="ECO:0000313" key="3">
    <source>
        <dbReference type="Proteomes" id="UP000501690"/>
    </source>
</evidence>
<gene>
    <name evidence="2" type="ORF">DEO72_LG6g1652</name>
</gene>
<reference evidence="2 3" key="1">
    <citation type="submission" date="2019-04" db="EMBL/GenBank/DDBJ databases">
        <title>An improved genome assembly and genetic linkage map for asparagus bean, Vigna unguiculata ssp. sesquipedialis.</title>
        <authorList>
            <person name="Xia Q."/>
            <person name="Zhang R."/>
            <person name="Dong Y."/>
        </authorList>
    </citation>
    <scope>NUCLEOTIDE SEQUENCE [LARGE SCALE GENOMIC DNA]</scope>
    <source>
        <tissue evidence="2">Leaf</tissue>
    </source>
</reference>